<feature type="domain" description="PB1" evidence="2">
    <location>
        <begin position="19"/>
        <end position="104"/>
    </location>
</feature>
<name>A0AAQ3Q5Q4_9LILI</name>
<dbReference type="Gene3D" id="3.10.20.90">
    <property type="entry name" value="Phosphatidylinositol 3-kinase Catalytic Subunit, Chain A, domain 1"/>
    <property type="match status" value="1"/>
</dbReference>
<protein>
    <recommendedName>
        <fullName evidence="2">PB1 domain-containing protein</fullName>
    </recommendedName>
</protein>
<dbReference type="PANTHER" id="PTHR31066:SF97">
    <property type="entry name" value="OS03G0401100 PROTEIN"/>
    <property type="match status" value="1"/>
</dbReference>
<organism evidence="3 4">
    <name type="scientific">Canna indica</name>
    <name type="common">Indian-shot</name>
    <dbReference type="NCBI Taxonomy" id="4628"/>
    <lineage>
        <taxon>Eukaryota</taxon>
        <taxon>Viridiplantae</taxon>
        <taxon>Streptophyta</taxon>
        <taxon>Embryophyta</taxon>
        <taxon>Tracheophyta</taxon>
        <taxon>Spermatophyta</taxon>
        <taxon>Magnoliopsida</taxon>
        <taxon>Liliopsida</taxon>
        <taxon>Zingiberales</taxon>
        <taxon>Cannaceae</taxon>
        <taxon>Canna</taxon>
    </lineage>
</organism>
<feature type="region of interest" description="Disordered" evidence="1">
    <location>
        <begin position="140"/>
        <end position="159"/>
    </location>
</feature>
<sequence length="421" mass="48015">MVSGEKAKLLCSFGGDFVSQHGRPLYVGGKTRLVAMDRSASFRALILKMSELCNADPRCVDIRFQLPDGDLDFRLVSVENDEDVMNMMEEFDSNKKIPIFLFIDKSRHSDDEIVECRESALDAVVAETVREMTPIAVEEPLDVQQGPSTSPASSGRDYATPPQLGLNMSGELFRKESQSLVVGQEYPDVQTFRNALTSAAIATNFELYMVRSDQRRVTARCASEGCTWRVHASKLPQSNIFRIRTLTIEHSCTRSKDTCHRQASAKWIANCIREKLQQNRNYKPREIINDIHREYGVIITYKRAFLGRQKALEELHNEPRRHMVDNDCEHTTDSNHNENQTCGEIDNPPKKRRNYQLAMELKEVRSLHCTRCNQAGHNRRTCTVPEPIQVGVLLMADTWELGAFFMRKQLCSDKTNGFSNF</sequence>
<dbReference type="Proteomes" id="UP001327560">
    <property type="component" value="Chromosome 2"/>
</dbReference>
<evidence type="ECO:0000313" key="4">
    <source>
        <dbReference type="Proteomes" id="UP001327560"/>
    </source>
</evidence>
<feature type="region of interest" description="Disordered" evidence="1">
    <location>
        <begin position="330"/>
        <end position="349"/>
    </location>
</feature>
<evidence type="ECO:0000256" key="1">
    <source>
        <dbReference type="SAM" id="MobiDB-lite"/>
    </source>
</evidence>
<reference evidence="3 4" key="1">
    <citation type="submission" date="2023-10" db="EMBL/GenBank/DDBJ databases">
        <title>Chromosome-scale genome assembly provides insights into flower coloration mechanisms of Canna indica.</title>
        <authorList>
            <person name="Li C."/>
        </authorList>
    </citation>
    <scope>NUCLEOTIDE SEQUENCE [LARGE SCALE GENOMIC DNA]</scope>
    <source>
        <tissue evidence="3">Flower</tissue>
    </source>
</reference>
<dbReference type="PANTHER" id="PTHR31066">
    <property type="entry name" value="OS05G0427100 PROTEIN-RELATED"/>
    <property type="match status" value="1"/>
</dbReference>
<dbReference type="Pfam" id="PF03108">
    <property type="entry name" value="DBD_Tnp_Mut"/>
    <property type="match status" value="1"/>
</dbReference>
<dbReference type="InterPro" id="IPR004332">
    <property type="entry name" value="Transposase_MuDR"/>
</dbReference>
<dbReference type="AlphaFoldDB" id="A0AAQ3Q5Q4"/>
<dbReference type="SUPFAM" id="SSF54277">
    <property type="entry name" value="CAD &amp; PB1 domains"/>
    <property type="match status" value="1"/>
</dbReference>
<evidence type="ECO:0000313" key="3">
    <source>
        <dbReference type="EMBL" id="WOK99675.1"/>
    </source>
</evidence>
<dbReference type="InterPro" id="IPR000270">
    <property type="entry name" value="PB1_dom"/>
</dbReference>
<dbReference type="Pfam" id="PF00564">
    <property type="entry name" value="PB1"/>
    <property type="match status" value="1"/>
</dbReference>
<dbReference type="InterPro" id="IPR053198">
    <property type="entry name" value="Gynoecium_Dev_Regulator"/>
</dbReference>
<dbReference type="SMART" id="SM00666">
    <property type="entry name" value="PB1"/>
    <property type="match status" value="1"/>
</dbReference>
<evidence type="ECO:0000259" key="2">
    <source>
        <dbReference type="SMART" id="SM00666"/>
    </source>
</evidence>
<accession>A0AAQ3Q5Q4</accession>
<dbReference type="CDD" id="cd06410">
    <property type="entry name" value="PB1_UP2"/>
    <property type="match status" value="1"/>
</dbReference>
<dbReference type="EMBL" id="CP136891">
    <property type="protein sequence ID" value="WOK99675.1"/>
    <property type="molecule type" value="Genomic_DNA"/>
</dbReference>
<gene>
    <name evidence="3" type="ORF">Cni_G08387</name>
</gene>
<proteinExistence type="predicted"/>
<keyword evidence="4" id="KW-1185">Reference proteome</keyword>